<keyword evidence="7" id="KW-0813">Transport</keyword>
<evidence type="ECO:0000256" key="5">
    <source>
        <dbReference type="ARBA" id="ARBA00022989"/>
    </source>
</evidence>
<feature type="transmembrane region" description="Helical" evidence="8">
    <location>
        <begin position="12"/>
        <end position="31"/>
    </location>
</feature>
<dbReference type="Proteomes" id="UP000306585">
    <property type="component" value="Unassembled WGS sequence"/>
</dbReference>
<evidence type="ECO:0000256" key="2">
    <source>
        <dbReference type="ARBA" id="ARBA00005811"/>
    </source>
</evidence>
<keyword evidence="6 8" id="KW-0472">Membrane</keyword>
<accession>A0A5R9GYJ0</accession>
<keyword evidence="4 7" id="KW-0812">Transmembrane</keyword>
<dbReference type="GO" id="GO:0015031">
    <property type="term" value="P:protein transport"/>
    <property type="evidence" value="ECO:0007669"/>
    <property type="project" value="UniProtKB-KW"/>
</dbReference>
<organism evidence="9 10">
    <name type="scientific">Mariprofundus erugo</name>
    <dbReference type="NCBI Taxonomy" id="2528639"/>
    <lineage>
        <taxon>Bacteria</taxon>
        <taxon>Pseudomonadati</taxon>
        <taxon>Pseudomonadota</taxon>
        <taxon>Candidatius Mariprofundia</taxon>
        <taxon>Mariprofundales</taxon>
        <taxon>Mariprofundaceae</taxon>
        <taxon>Mariprofundus</taxon>
    </lineage>
</organism>
<evidence type="ECO:0000256" key="8">
    <source>
        <dbReference type="SAM" id="Phobius"/>
    </source>
</evidence>
<dbReference type="EMBL" id="VBRY01000001">
    <property type="protein sequence ID" value="TLS69113.1"/>
    <property type="molecule type" value="Genomic_DNA"/>
</dbReference>
<evidence type="ECO:0000256" key="1">
    <source>
        <dbReference type="ARBA" id="ARBA00004162"/>
    </source>
</evidence>
<comment type="similarity">
    <text evidence="2 7">Belongs to the ExbD/TolR family.</text>
</comment>
<evidence type="ECO:0000256" key="3">
    <source>
        <dbReference type="ARBA" id="ARBA00022475"/>
    </source>
</evidence>
<keyword evidence="10" id="KW-1185">Reference proteome</keyword>
<reference evidence="9 10" key="1">
    <citation type="journal article" date="2019" name="Appl. Environ. Microbiol.">
        <title>Environmental Evidence and Genomic Insight of Iron-oxidizing Bacteria Preference Towards More Corrosion Resistant Stainless Steel at Higher Salinities.</title>
        <authorList>
            <person name="Garrison C.E."/>
            <person name="Price K.A."/>
            <person name="Field E.K."/>
        </authorList>
    </citation>
    <scope>NUCLEOTIDE SEQUENCE [LARGE SCALE GENOMIC DNA]</scope>
    <source>
        <strain evidence="9 10">P3</strain>
    </source>
</reference>
<dbReference type="AlphaFoldDB" id="A0A5R9GYJ0"/>
<dbReference type="PANTHER" id="PTHR30558">
    <property type="entry name" value="EXBD MEMBRANE COMPONENT OF PMF-DRIVEN MACROMOLECULE IMPORT SYSTEM"/>
    <property type="match status" value="1"/>
</dbReference>
<protein>
    <submittedName>
        <fullName evidence="9">Biopolymer transporter ExbD</fullName>
    </submittedName>
</protein>
<evidence type="ECO:0000313" key="10">
    <source>
        <dbReference type="Proteomes" id="UP000306585"/>
    </source>
</evidence>
<gene>
    <name evidence="9" type="ORF">FEF65_01085</name>
</gene>
<dbReference type="Pfam" id="PF02472">
    <property type="entry name" value="ExbD"/>
    <property type="match status" value="1"/>
</dbReference>
<dbReference type="RefSeq" id="WP_138237927.1">
    <property type="nucleotide sequence ID" value="NZ_VBRY01000001.1"/>
</dbReference>
<keyword evidence="7" id="KW-0653">Protein transport</keyword>
<dbReference type="InterPro" id="IPR003400">
    <property type="entry name" value="ExbD"/>
</dbReference>
<evidence type="ECO:0000256" key="7">
    <source>
        <dbReference type="RuleBase" id="RU003879"/>
    </source>
</evidence>
<name>A0A5R9GYJ0_9PROT</name>
<dbReference type="PANTHER" id="PTHR30558:SF3">
    <property type="entry name" value="BIOPOLYMER TRANSPORT PROTEIN EXBD-RELATED"/>
    <property type="match status" value="1"/>
</dbReference>
<keyword evidence="5 8" id="KW-1133">Transmembrane helix</keyword>
<proteinExistence type="inferred from homology"/>
<dbReference type="GO" id="GO:0022857">
    <property type="term" value="F:transmembrane transporter activity"/>
    <property type="evidence" value="ECO:0007669"/>
    <property type="project" value="InterPro"/>
</dbReference>
<sequence length="139" mass="15499">MKLRQKKRADYLVDITPLVDVVFLMLIFFMVSTTFNVTSSLKLDLPSSHATAQQQEIKQVTIAINANGKLFVQDEAVADDELRSRILNASHGDPNMRVVLRADADARHKRVVFVLDTLRGLNMSKVGIATSATSEQENQ</sequence>
<dbReference type="GO" id="GO:0005886">
    <property type="term" value="C:plasma membrane"/>
    <property type="evidence" value="ECO:0007669"/>
    <property type="project" value="UniProtKB-SubCell"/>
</dbReference>
<evidence type="ECO:0000256" key="4">
    <source>
        <dbReference type="ARBA" id="ARBA00022692"/>
    </source>
</evidence>
<keyword evidence="3" id="KW-1003">Cell membrane</keyword>
<evidence type="ECO:0000256" key="6">
    <source>
        <dbReference type="ARBA" id="ARBA00023136"/>
    </source>
</evidence>
<evidence type="ECO:0000313" key="9">
    <source>
        <dbReference type="EMBL" id="TLS69113.1"/>
    </source>
</evidence>
<comment type="subcellular location">
    <subcellularLocation>
        <location evidence="1">Cell membrane</location>
        <topology evidence="1">Single-pass membrane protein</topology>
    </subcellularLocation>
    <subcellularLocation>
        <location evidence="7">Cell membrane</location>
        <topology evidence="7">Single-pass type II membrane protein</topology>
    </subcellularLocation>
</comment>
<dbReference type="Gene3D" id="3.30.420.270">
    <property type="match status" value="1"/>
</dbReference>
<comment type="caution">
    <text evidence="9">The sequence shown here is derived from an EMBL/GenBank/DDBJ whole genome shotgun (WGS) entry which is preliminary data.</text>
</comment>
<dbReference type="OrthoDB" id="9793581at2"/>